<organism evidence="1 2">
    <name type="scientific">Hymenobacter koreensis</name>
    <dbReference type="NCBI Taxonomy" id="1084523"/>
    <lineage>
        <taxon>Bacteria</taxon>
        <taxon>Pseudomonadati</taxon>
        <taxon>Bacteroidota</taxon>
        <taxon>Cytophagia</taxon>
        <taxon>Cytophagales</taxon>
        <taxon>Hymenobacteraceae</taxon>
        <taxon>Hymenobacter</taxon>
    </lineage>
</organism>
<name>A0ABP8JDB2_9BACT</name>
<gene>
    <name evidence="1" type="ORF">GCM10023186_36060</name>
</gene>
<protein>
    <recommendedName>
        <fullName evidence="3">STAS/SEC14 domain-containing protein</fullName>
    </recommendedName>
</protein>
<sequence length="163" mass="18253">MPHLVTQLSDFTIHHRADLDLLVVRWWAEYRSLPVLQQEHAALLAALASHPTSRVLLDVRRHQLPHVEPAAWIVEQWFPQAVAQLAPRRLRLAYLLSPSRRAALQAGQALHPVVAEATRPHQPYDLGLFDTEGEAVRWLRERAPTAVASRAGGPAAAQEGKFL</sequence>
<reference evidence="2" key="1">
    <citation type="journal article" date="2019" name="Int. J. Syst. Evol. Microbiol.">
        <title>The Global Catalogue of Microorganisms (GCM) 10K type strain sequencing project: providing services to taxonomists for standard genome sequencing and annotation.</title>
        <authorList>
            <consortium name="The Broad Institute Genomics Platform"/>
            <consortium name="The Broad Institute Genome Sequencing Center for Infectious Disease"/>
            <person name="Wu L."/>
            <person name="Ma J."/>
        </authorList>
    </citation>
    <scope>NUCLEOTIDE SEQUENCE [LARGE SCALE GENOMIC DNA]</scope>
    <source>
        <strain evidence="2">JCM 17924</strain>
    </source>
</reference>
<dbReference type="EMBL" id="BAABHA010000013">
    <property type="protein sequence ID" value="GAA4389054.1"/>
    <property type="molecule type" value="Genomic_DNA"/>
</dbReference>
<comment type="caution">
    <text evidence="1">The sequence shown here is derived from an EMBL/GenBank/DDBJ whole genome shotgun (WGS) entry which is preliminary data.</text>
</comment>
<evidence type="ECO:0000313" key="2">
    <source>
        <dbReference type="Proteomes" id="UP001500454"/>
    </source>
</evidence>
<evidence type="ECO:0008006" key="3">
    <source>
        <dbReference type="Google" id="ProtNLM"/>
    </source>
</evidence>
<accession>A0ABP8JDB2</accession>
<evidence type="ECO:0000313" key="1">
    <source>
        <dbReference type="EMBL" id="GAA4389054.1"/>
    </source>
</evidence>
<dbReference type="RefSeq" id="WP_345226619.1">
    <property type="nucleotide sequence ID" value="NZ_BAABHA010000013.1"/>
</dbReference>
<keyword evidence="2" id="KW-1185">Reference proteome</keyword>
<proteinExistence type="predicted"/>
<dbReference type="Proteomes" id="UP001500454">
    <property type="component" value="Unassembled WGS sequence"/>
</dbReference>